<name>A0A9W4UV85_9PLEO</name>
<evidence type="ECO:0000313" key="1">
    <source>
        <dbReference type="EMBL" id="CAI6341342.1"/>
    </source>
</evidence>
<proteinExistence type="predicted"/>
<evidence type="ECO:0000313" key="2">
    <source>
        <dbReference type="Proteomes" id="UP001152607"/>
    </source>
</evidence>
<gene>
    <name evidence="1" type="ORF">PDIGIT_LOCUS14538</name>
</gene>
<comment type="caution">
    <text evidence="1">The sequence shown here is derived from an EMBL/GenBank/DDBJ whole genome shotgun (WGS) entry which is preliminary data.</text>
</comment>
<protein>
    <submittedName>
        <fullName evidence="1">Uncharacterized protein</fullName>
    </submittedName>
</protein>
<dbReference type="EMBL" id="CAOQHR010000011">
    <property type="protein sequence ID" value="CAI6341342.1"/>
    <property type="molecule type" value="Genomic_DNA"/>
</dbReference>
<dbReference type="Proteomes" id="UP001152607">
    <property type="component" value="Unassembled WGS sequence"/>
</dbReference>
<keyword evidence="2" id="KW-1185">Reference proteome</keyword>
<accession>A0A9W4UV85</accession>
<sequence>MCSPINSISSVGFNISLRYHEFHSLSTVLRYSLILISTSSLDKFISSITSLIHPISLYTSSIFFRIMGDCSFPELGSVDVSVGKGKEAITNRLLSFSISKPGTRWNRNLGMEPSKYRQNYFRPLKFEL</sequence>
<reference evidence="1" key="1">
    <citation type="submission" date="2023-01" db="EMBL/GenBank/DDBJ databases">
        <authorList>
            <person name="Van Ghelder C."/>
            <person name="Rancurel C."/>
        </authorList>
    </citation>
    <scope>NUCLEOTIDE SEQUENCE</scope>
    <source>
        <strain evidence="1">CNCM I-4278</strain>
    </source>
</reference>
<organism evidence="1 2">
    <name type="scientific">Periconia digitata</name>
    <dbReference type="NCBI Taxonomy" id="1303443"/>
    <lineage>
        <taxon>Eukaryota</taxon>
        <taxon>Fungi</taxon>
        <taxon>Dikarya</taxon>
        <taxon>Ascomycota</taxon>
        <taxon>Pezizomycotina</taxon>
        <taxon>Dothideomycetes</taxon>
        <taxon>Pleosporomycetidae</taxon>
        <taxon>Pleosporales</taxon>
        <taxon>Massarineae</taxon>
        <taxon>Periconiaceae</taxon>
        <taxon>Periconia</taxon>
    </lineage>
</organism>
<dbReference type="AlphaFoldDB" id="A0A9W4UV85"/>